<dbReference type="SMART" id="SM00855">
    <property type="entry name" value="PGAM"/>
    <property type="match status" value="1"/>
</dbReference>
<organism evidence="1 2">
    <name type="scientific">Vibrio gallaecicus</name>
    <dbReference type="NCBI Taxonomy" id="552386"/>
    <lineage>
        <taxon>Bacteria</taxon>
        <taxon>Pseudomonadati</taxon>
        <taxon>Pseudomonadota</taxon>
        <taxon>Gammaproteobacteria</taxon>
        <taxon>Vibrionales</taxon>
        <taxon>Vibrionaceae</taxon>
        <taxon>Vibrio</taxon>
    </lineage>
</organism>
<dbReference type="Pfam" id="PF00300">
    <property type="entry name" value="His_Phos_1"/>
    <property type="match status" value="1"/>
</dbReference>
<keyword evidence="2" id="KW-1185">Reference proteome</keyword>
<dbReference type="PANTHER" id="PTHR48100">
    <property type="entry name" value="BROAD-SPECIFICITY PHOSPHATASE YOR283W-RELATED"/>
    <property type="match status" value="1"/>
</dbReference>
<dbReference type="CDD" id="cd07067">
    <property type="entry name" value="HP_PGM_like"/>
    <property type="match status" value="1"/>
</dbReference>
<dbReference type="PANTHER" id="PTHR48100:SF1">
    <property type="entry name" value="HISTIDINE PHOSPHATASE FAMILY PROTEIN-RELATED"/>
    <property type="match status" value="1"/>
</dbReference>
<dbReference type="RefSeq" id="WP_372268489.1">
    <property type="nucleotide sequence ID" value="NZ_JBFRUW010000121.1"/>
</dbReference>
<sequence>MLKTKNIYLVRHGKVEGKPALNGSTDVLVATETQQQIKQALQAYPVEFDQVITSPLKRCYDVATLYSKDLNVGMSSDPRFQEMNFGDVDGVPFDDLTQQWNELEQFWQDPANHALSGAESLHSFRERVLSGWSHVLESSGDNILLVTHGGVIRALLAHALNIDWTNPSWYSNLSIANASITHIKITHADQDFISVKSIGLALL</sequence>
<evidence type="ECO:0000313" key="1">
    <source>
        <dbReference type="EMBL" id="MFA0570772.1"/>
    </source>
</evidence>
<comment type="caution">
    <text evidence="1">The sequence shown here is derived from an EMBL/GenBank/DDBJ whole genome shotgun (WGS) entry which is preliminary data.</text>
</comment>
<accession>A0ABV4NHN7</accession>
<dbReference type="Gene3D" id="3.40.50.1240">
    <property type="entry name" value="Phosphoglycerate mutase-like"/>
    <property type="match status" value="1"/>
</dbReference>
<dbReference type="InterPro" id="IPR029033">
    <property type="entry name" value="His_PPase_superfam"/>
</dbReference>
<keyword evidence="1" id="KW-0378">Hydrolase</keyword>
<name>A0ABV4NHN7_9VIBR</name>
<reference evidence="1 2" key="1">
    <citation type="journal article" date="2024" name="ISME J.">
        <title>Tailless and filamentous prophages are predominant in marine Vibrio.</title>
        <authorList>
            <person name="Steensen K."/>
            <person name="Seneca J."/>
            <person name="Bartlau N."/>
            <person name="Yu X.A."/>
            <person name="Hussain F.A."/>
            <person name="Polz M.F."/>
        </authorList>
    </citation>
    <scope>NUCLEOTIDE SEQUENCE [LARGE SCALE GENOMIC DNA]</scope>
    <source>
        <strain evidence="1 2">10N.222.51.A1</strain>
    </source>
</reference>
<proteinExistence type="predicted"/>
<gene>
    <name evidence="1" type="primary">cobC</name>
    <name evidence="1" type="ORF">AB4566_21190</name>
</gene>
<evidence type="ECO:0000313" key="2">
    <source>
        <dbReference type="Proteomes" id="UP001570417"/>
    </source>
</evidence>
<dbReference type="SUPFAM" id="SSF53254">
    <property type="entry name" value="Phosphoglycerate mutase-like"/>
    <property type="match status" value="1"/>
</dbReference>
<dbReference type="InterPro" id="IPR050275">
    <property type="entry name" value="PGM_Phosphatase"/>
</dbReference>
<dbReference type="Proteomes" id="UP001570417">
    <property type="component" value="Unassembled WGS sequence"/>
</dbReference>
<protein>
    <submittedName>
        <fullName evidence="1">Alpha-ribazole phosphatase family protein</fullName>
        <ecNumber evidence="1">3.1.3.73</ecNumber>
    </submittedName>
</protein>
<dbReference type="EMBL" id="JBFRUW010000121">
    <property type="protein sequence ID" value="MFA0570772.1"/>
    <property type="molecule type" value="Genomic_DNA"/>
</dbReference>
<dbReference type="EC" id="3.1.3.73" evidence="1"/>
<dbReference type="GO" id="GO:0043755">
    <property type="term" value="F:alpha-ribazole phosphatase activity"/>
    <property type="evidence" value="ECO:0007669"/>
    <property type="project" value="UniProtKB-EC"/>
</dbReference>
<dbReference type="InterPro" id="IPR013078">
    <property type="entry name" value="His_Pase_superF_clade-1"/>
</dbReference>